<proteinExistence type="predicted"/>
<accession>A0A1X7AF37</accession>
<keyword evidence="2" id="KW-1185">Reference proteome</keyword>
<name>A0A1X7AF37_9GAMM</name>
<reference evidence="1 2" key="1">
    <citation type="submission" date="2017-03" db="EMBL/GenBank/DDBJ databases">
        <authorList>
            <person name="Afonso C.L."/>
            <person name="Miller P.J."/>
            <person name="Scott M.A."/>
            <person name="Spackman E."/>
            <person name="Goraichik I."/>
            <person name="Dimitrov K.M."/>
            <person name="Suarez D.L."/>
            <person name="Swayne D.E."/>
        </authorList>
    </citation>
    <scope>NUCLEOTIDE SEQUENCE [LARGE SCALE GENOMIC DNA]</scope>
    <source>
        <strain evidence="1">SB41UT1</strain>
    </source>
</reference>
<sequence>MLCLKVFRSSNGDTDMTFPKTLSAVFFAITFLMSSHTIAADADSECSFRILTITLSNSSTDRTYPSVLKRLRGDAPDCFIEEPIDQCASIETESDLLNEIKETWIKSPTCSRDRLDTLFENLLSQEPLVQASLKDMMKAAFESHELPSFEHILIRTRSDGHEEPVLSQLFKPSRFTLSIARRHKTDTALTLLNRFEGGLTGGSDSEQNNRASVAVEMAPTGDLVAPADTNLAVLINPDSEKTYWRDELAHLGKETQVEGIFFVLSGNNRDEVMDAMAEVLPRFQLQGESSDTGKLARPFSKLEGAATHSLYRDVLFFRRTVMLDLSDIQQRMSQLQ</sequence>
<dbReference type="RefSeq" id="WP_133060364.1">
    <property type="nucleotide sequence ID" value="NZ_CBCSCN010000004.1"/>
</dbReference>
<evidence type="ECO:0000313" key="2">
    <source>
        <dbReference type="Proteomes" id="UP000196573"/>
    </source>
</evidence>
<evidence type="ECO:0000313" key="1">
    <source>
        <dbReference type="EMBL" id="SMA35060.1"/>
    </source>
</evidence>
<dbReference type="Proteomes" id="UP000196573">
    <property type="component" value="Unassembled WGS sequence"/>
</dbReference>
<organism evidence="1 2">
    <name type="scientific">Parendozoicomonas haliclonae</name>
    <dbReference type="NCBI Taxonomy" id="1960125"/>
    <lineage>
        <taxon>Bacteria</taxon>
        <taxon>Pseudomonadati</taxon>
        <taxon>Pseudomonadota</taxon>
        <taxon>Gammaproteobacteria</taxon>
        <taxon>Oceanospirillales</taxon>
        <taxon>Endozoicomonadaceae</taxon>
        <taxon>Parendozoicomonas</taxon>
    </lineage>
</organism>
<dbReference type="AlphaFoldDB" id="A0A1X7AF37"/>
<gene>
    <name evidence="1" type="ORF">EHSB41UT_00487</name>
</gene>
<dbReference type="EMBL" id="FWPT01000001">
    <property type="protein sequence ID" value="SMA35060.1"/>
    <property type="molecule type" value="Genomic_DNA"/>
</dbReference>
<protein>
    <submittedName>
        <fullName evidence="1">Uncharacterized protein</fullName>
    </submittedName>
</protein>